<dbReference type="Pfam" id="PF00169">
    <property type="entry name" value="PH"/>
    <property type="match status" value="1"/>
</dbReference>
<feature type="region of interest" description="Disordered" evidence="4">
    <location>
        <begin position="728"/>
        <end position="900"/>
    </location>
</feature>
<sequence>MATTNDEGYGQLYMVIKDFHARLGDELTITSGDIVELISDDREYGDGWYMGKNLNTNSAGLYPKVFTRVKENQPTGQRPALLRSRSRRLTPQGRTVSQSTTASLQLKDVPETPQLQMPPLSSGSFEVNDNVNSSKTSADTNNNSFQVRAANSGLDGTGLPGANEKSAASVANTSITSQSSGRRDPVSVYSSVHRALNDIDRALEELRIDNNPANNAANADVTAAIGAAAASAAEAMDNSKSMDSGANLDPAEVETWTGEQVTQWFSLLGFDIQSAGQFARHKISGAILIQMELAYLKELDIASFGTRFEMYKEIEELRLTANKIRKDHPPSQTQLSSYGTPNSRSHNPYHHARKRSQSMDDVQALVNQRSATSATPSTSKQPQTTSPSRVNNNALSQRPLSMMIQSPFAQKPALGSEFISSNPGSGSGSLSSAIEEEKESGHGAATGKDSGPQGHRRTSSEASTTVPVKATDPTKTHRRYSSLASIQREPSPVKNKSIKSEHRLSRTNLSPERRAVSAKEISSHKKDSGKRILSATAAFRSLTSYRPSKAQTSAFQEGIRDITPGQAAKHADFSGWMFKRGNLSIGSWKQRFFVLNKTRLSYFGSAKDTKEKGLIDITSHRVVTATETEDKLTTVYAATAGFGRYCFKIVPPAPGSRKGLTFTQQKVHYFVVETLEEMRGWMAALMKATIELDESVPVISSCVTPTIPLQKAQELLQEARVNARANMESIQRMKEKEREKEREMSGIEESTSTDATVAADFHDSASGDTTQATQATQLSQGSSQMGSPQATTPSTASAPRLDGSRHSLPGKPLSPVSPGNGMSTPYLITSGLILPNSASTSEIRRPSNPNTNPTPIITRLDEPEQAREDSSSTRSSTPLMSAMGAMGRRVLSMRRNKQDN</sequence>
<feature type="compositionally biased region" description="Basic residues" evidence="4">
    <location>
        <begin position="347"/>
        <end position="356"/>
    </location>
</feature>
<dbReference type="Proteomes" id="UP000662931">
    <property type="component" value="Chromosome 1"/>
</dbReference>
<proteinExistence type="predicted"/>
<keyword evidence="1 3" id="KW-0728">SH3 domain</keyword>
<dbReference type="AlphaFoldDB" id="A0A875RZU3"/>
<dbReference type="PANTHER" id="PTHR22902:SF27">
    <property type="entry name" value="PLECKSTRIN HOMOLOGY DOMAIN-CONTAINING FAMILY A MEMBER 3"/>
    <property type="match status" value="1"/>
</dbReference>
<evidence type="ECO:0000256" key="3">
    <source>
        <dbReference type="PROSITE-ProRule" id="PRU00192"/>
    </source>
</evidence>
<dbReference type="Gene3D" id="2.30.29.30">
    <property type="entry name" value="Pleckstrin-homology domain (PH domain)/Phosphotyrosine-binding domain (PTB)"/>
    <property type="match status" value="1"/>
</dbReference>
<feature type="compositionally biased region" description="Low complexity" evidence="4">
    <location>
        <begin position="370"/>
        <end position="388"/>
    </location>
</feature>
<feature type="region of interest" description="Disordered" evidence="4">
    <location>
        <begin position="71"/>
        <end position="186"/>
    </location>
</feature>
<feature type="region of interest" description="Disordered" evidence="4">
    <location>
        <begin position="322"/>
        <end position="393"/>
    </location>
</feature>
<evidence type="ECO:0000313" key="8">
    <source>
        <dbReference type="EMBL" id="QPG73402.1"/>
    </source>
</evidence>
<feature type="domain" description="SAM" evidence="7">
    <location>
        <begin position="256"/>
        <end position="320"/>
    </location>
</feature>
<dbReference type="GO" id="GO:0055037">
    <property type="term" value="C:recycling endosome"/>
    <property type="evidence" value="ECO:0007669"/>
    <property type="project" value="TreeGrafter"/>
</dbReference>
<feature type="compositionally biased region" description="Low complexity" evidence="4">
    <location>
        <begin position="420"/>
        <end position="432"/>
    </location>
</feature>
<dbReference type="CDD" id="cd09535">
    <property type="entry name" value="SAM_BOI-like_fungal"/>
    <property type="match status" value="1"/>
</dbReference>
<organism evidence="8 9">
    <name type="scientific">Eeniella nana</name>
    <name type="common">Yeast</name>
    <name type="synonym">Brettanomyces nanus</name>
    <dbReference type="NCBI Taxonomy" id="13502"/>
    <lineage>
        <taxon>Eukaryota</taxon>
        <taxon>Fungi</taxon>
        <taxon>Dikarya</taxon>
        <taxon>Ascomycota</taxon>
        <taxon>Saccharomycotina</taxon>
        <taxon>Pichiomycetes</taxon>
        <taxon>Pichiales</taxon>
        <taxon>Pichiaceae</taxon>
        <taxon>Brettanomyces</taxon>
    </lineage>
</organism>
<evidence type="ECO:0000256" key="1">
    <source>
        <dbReference type="ARBA" id="ARBA00022443"/>
    </source>
</evidence>
<dbReference type="EMBL" id="CP064812">
    <property type="protein sequence ID" value="QPG73402.1"/>
    <property type="molecule type" value="Genomic_DNA"/>
</dbReference>
<dbReference type="InterPro" id="IPR013761">
    <property type="entry name" value="SAM/pointed_sf"/>
</dbReference>
<feature type="compositionally biased region" description="Polar residues" evidence="4">
    <location>
        <begin position="785"/>
        <end position="797"/>
    </location>
</feature>
<dbReference type="SMART" id="SM00454">
    <property type="entry name" value="SAM"/>
    <property type="match status" value="1"/>
</dbReference>
<dbReference type="SMART" id="SM00326">
    <property type="entry name" value="SH3"/>
    <property type="match status" value="1"/>
</dbReference>
<dbReference type="SUPFAM" id="SSF50044">
    <property type="entry name" value="SH3-domain"/>
    <property type="match status" value="1"/>
</dbReference>
<feature type="domain" description="PH" evidence="6">
    <location>
        <begin position="570"/>
        <end position="690"/>
    </location>
</feature>
<dbReference type="GO" id="GO:0001881">
    <property type="term" value="P:receptor recycling"/>
    <property type="evidence" value="ECO:0007669"/>
    <property type="project" value="TreeGrafter"/>
</dbReference>
<feature type="compositionally biased region" description="Polar residues" evidence="4">
    <location>
        <begin position="169"/>
        <end position="180"/>
    </location>
</feature>
<dbReference type="SUPFAM" id="SSF50729">
    <property type="entry name" value="PH domain-like"/>
    <property type="match status" value="1"/>
</dbReference>
<evidence type="ECO:0000259" key="6">
    <source>
        <dbReference type="PROSITE" id="PS50003"/>
    </source>
</evidence>
<dbReference type="OrthoDB" id="73680at2759"/>
<dbReference type="InterPro" id="IPR001452">
    <property type="entry name" value="SH3_domain"/>
</dbReference>
<reference evidence="8" key="1">
    <citation type="submission" date="2020-10" db="EMBL/GenBank/DDBJ databases">
        <authorList>
            <person name="Roach M.J.R."/>
        </authorList>
    </citation>
    <scope>NUCLEOTIDE SEQUENCE</scope>
    <source>
        <strain evidence="8">CBS 1945</strain>
    </source>
</reference>
<dbReference type="PROSITE" id="PS50003">
    <property type="entry name" value="PH_DOMAIN"/>
    <property type="match status" value="1"/>
</dbReference>
<evidence type="ECO:0008006" key="10">
    <source>
        <dbReference type="Google" id="ProtNLM"/>
    </source>
</evidence>
<feature type="compositionally biased region" description="Low complexity" evidence="4">
    <location>
        <begin position="766"/>
        <end position="784"/>
    </location>
</feature>
<feature type="compositionally biased region" description="Basic and acidic residues" evidence="4">
    <location>
        <begin position="859"/>
        <end position="871"/>
    </location>
</feature>
<feature type="region of interest" description="Disordered" evidence="4">
    <location>
        <begin position="414"/>
        <end position="529"/>
    </location>
</feature>
<protein>
    <recommendedName>
        <fullName evidence="10">Protein BOI2</fullName>
    </recommendedName>
</protein>
<evidence type="ECO:0000256" key="2">
    <source>
        <dbReference type="ARBA" id="ARBA00022553"/>
    </source>
</evidence>
<dbReference type="FunFam" id="2.30.29.30:FF:000230">
    <property type="entry name" value="Polarized growth protein (Boi2)"/>
    <property type="match status" value="1"/>
</dbReference>
<dbReference type="GeneID" id="62194113"/>
<dbReference type="KEGG" id="bnn:FOA43_000712"/>
<dbReference type="Gene3D" id="2.30.30.40">
    <property type="entry name" value="SH3 Domains"/>
    <property type="match status" value="1"/>
</dbReference>
<dbReference type="GO" id="GO:0005829">
    <property type="term" value="C:cytosol"/>
    <property type="evidence" value="ECO:0007669"/>
    <property type="project" value="GOC"/>
</dbReference>
<evidence type="ECO:0000313" key="9">
    <source>
        <dbReference type="Proteomes" id="UP000662931"/>
    </source>
</evidence>
<dbReference type="InterPro" id="IPR001660">
    <property type="entry name" value="SAM"/>
</dbReference>
<dbReference type="RefSeq" id="XP_038776967.1">
    <property type="nucleotide sequence ID" value="XM_038921039.1"/>
</dbReference>
<evidence type="ECO:0000259" key="5">
    <source>
        <dbReference type="PROSITE" id="PS50002"/>
    </source>
</evidence>
<dbReference type="GO" id="GO:0005769">
    <property type="term" value="C:early endosome"/>
    <property type="evidence" value="ECO:0007669"/>
    <property type="project" value="TreeGrafter"/>
</dbReference>
<dbReference type="GO" id="GO:0042147">
    <property type="term" value="P:retrograde transport, endosome to Golgi"/>
    <property type="evidence" value="ECO:0007669"/>
    <property type="project" value="TreeGrafter"/>
</dbReference>
<dbReference type="InterPro" id="IPR045188">
    <property type="entry name" value="Boi1/Boi2-like"/>
</dbReference>
<dbReference type="Gene3D" id="1.10.150.50">
    <property type="entry name" value="Transcription Factor, Ets-1"/>
    <property type="match status" value="1"/>
</dbReference>
<feature type="compositionally biased region" description="Polar residues" evidence="4">
    <location>
        <begin position="113"/>
        <end position="146"/>
    </location>
</feature>
<dbReference type="SUPFAM" id="SSF47769">
    <property type="entry name" value="SAM/Pointed domain"/>
    <property type="match status" value="1"/>
</dbReference>
<dbReference type="PROSITE" id="PS50105">
    <property type="entry name" value="SAM_DOMAIN"/>
    <property type="match status" value="1"/>
</dbReference>
<dbReference type="GO" id="GO:0005802">
    <property type="term" value="C:trans-Golgi network"/>
    <property type="evidence" value="ECO:0007669"/>
    <property type="project" value="TreeGrafter"/>
</dbReference>
<evidence type="ECO:0000259" key="7">
    <source>
        <dbReference type="PROSITE" id="PS50105"/>
    </source>
</evidence>
<dbReference type="PANTHER" id="PTHR22902">
    <property type="entry name" value="SESQUIPEDALIAN"/>
    <property type="match status" value="1"/>
</dbReference>
<dbReference type="GO" id="GO:0007032">
    <property type="term" value="P:endosome organization"/>
    <property type="evidence" value="ECO:0007669"/>
    <property type="project" value="TreeGrafter"/>
</dbReference>
<feature type="domain" description="SH3" evidence="5">
    <location>
        <begin position="8"/>
        <end position="72"/>
    </location>
</feature>
<feature type="compositionally biased region" description="Basic and acidic residues" evidence="4">
    <location>
        <begin position="731"/>
        <end position="745"/>
    </location>
</feature>
<feature type="compositionally biased region" description="Basic residues" evidence="4">
    <location>
        <begin position="891"/>
        <end position="900"/>
    </location>
</feature>
<dbReference type="Pfam" id="PF07647">
    <property type="entry name" value="SAM_2"/>
    <property type="match status" value="1"/>
</dbReference>
<dbReference type="InterPro" id="IPR001849">
    <property type="entry name" value="PH_domain"/>
</dbReference>
<evidence type="ECO:0000256" key="4">
    <source>
        <dbReference type="SAM" id="MobiDB-lite"/>
    </source>
</evidence>
<dbReference type="Pfam" id="PF00018">
    <property type="entry name" value="SH3_1"/>
    <property type="match status" value="1"/>
</dbReference>
<dbReference type="PROSITE" id="PS50002">
    <property type="entry name" value="SH3"/>
    <property type="match status" value="1"/>
</dbReference>
<dbReference type="CDD" id="cd13316">
    <property type="entry name" value="PH_Boi"/>
    <property type="match status" value="1"/>
</dbReference>
<name>A0A875RZU3_EENNA</name>
<feature type="compositionally biased region" description="Basic and acidic residues" evidence="4">
    <location>
        <begin position="511"/>
        <end position="529"/>
    </location>
</feature>
<dbReference type="InterPro" id="IPR011993">
    <property type="entry name" value="PH-like_dom_sf"/>
</dbReference>
<gene>
    <name evidence="8" type="ORF">FOA43_000712</name>
</gene>
<feature type="compositionally biased region" description="Low complexity" evidence="4">
    <location>
        <begin position="846"/>
        <end position="858"/>
    </location>
</feature>
<dbReference type="SMART" id="SM00233">
    <property type="entry name" value="PH"/>
    <property type="match status" value="1"/>
</dbReference>
<accession>A0A875RZU3</accession>
<keyword evidence="2" id="KW-0597">Phosphoprotein</keyword>
<keyword evidence="9" id="KW-1185">Reference proteome</keyword>
<feature type="compositionally biased region" description="Polar residues" evidence="4">
    <location>
        <begin position="330"/>
        <end position="346"/>
    </location>
</feature>
<dbReference type="InterPro" id="IPR036028">
    <property type="entry name" value="SH3-like_dom_sf"/>
</dbReference>
<feature type="compositionally biased region" description="Polar residues" evidence="4">
    <location>
        <begin position="92"/>
        <end position="104"/>
    </location>
</feature>